<sequence>MVMKIQDPFITYVGLTPKLIASVTSSSGVQTWARTISSKYTQAHSLGFSFLGTRILITLSDDTFTQTGFFMTDLDGINIWRYSFNSLIGKFAPFGVGVDRRQQVFIAFTNNNNLMSMLRIDLSQFYSNANFVPTQYISYEQGFESAQGLLVQQYYDKQLILGNKQDSNTVYQIDFTTGKFEWVMTIYQPNLVLKSLNLKNFTDGSRSIISCGGDTSAVYILRINESSSSSKSNILYSPEFYQLPSSYTECLAVYPDSNPLQIHFILQNTQINPISIGKAFVLGNSTLYFSKTNQFGFLTRFNPSSNTDIFPLQQQPQTISVTLTKIQISKAIIAPTSTLTQTTTVYFETDLTSKVLNKNFMQSINTTSIGTISLTVQNQTIYQNESSKTFKLIPSIVSTCSDLGYYFEVKLQDGSSIPDSIYIVNDNLTFNTSQMSLPSTYNLQIKMLTNTLFQLTTYMTFKYIHECSIATVTSFNDQTFLYTLGSSNSILFLTTASISNSLCTINYVDVWDSNNLVKSNITFDSTSRKISIAQINILGSYQFQVNASVNGYPYQQFLVKTMTIVVQSSCNLATGNYQSFPIDAIQDYIINIDQEILVSTLGWTFSDKIINSSQMQFIRTKLSTKQQQSKVTYQQIAISSNKRSAQKQNIAIRVNQSFINTYNDFEDYLTYFPSTKTLQFKSSNNQLEGSFLMVIEYQDQCGTLNQLYQVSFTPYSSLESNVTQINGELQLEGIDFSIDREQLNVQITNFDALLSNEYIFNVTVSQSVNESYVQSMAFKIKIETDCSLNQILGMNQTYELTYAFKSPAINLGDQFLTLYDGSCNNLEISNYTIDSTCNIQNFTFLNDLISLNQSSHNLTIFGEGPVIDSCYLTYVLIGSVGNSGLTNTYILNLINCESISISKSETLTIEYDIGMLQAFSYVFSWTFPQQCGQISYQIEYFSEQKNVEDIQYIIVNDTGLYINITDNSNIGQFQFQVKRVFAAIYAPTLIRYLKIALIQVTNQDQMTQLILQGILLLAILHQIQVIPKQ</sequence>
<dbReference type="InParanoid" id="A0A078ABG0"/>
<protein>
    <submittedName>
        <fullName evidence="1">Uncharacterized protein</fullName>
    </submittedName>
</protein>
<proteinExistence type="predicted"/>
<evidence type="ECO:0000313" key="2">
    <source>
        <dbReference type="Proteomes" id="UP000039865"/>
    </source>
</evidence>
<dbReference type="EMBL" id="CCKQ01006791">
    <property type="protein sequence ID" value="CDW78123.1"/>
    <property type="molecule type" value="Genomic_DNA"/>
</dbReference>
<dbReference type="Proteomes" id="UP000039865">
    <property type="component" value="Unassembled WGS sequence"/>
</dbReference>
<dbReference type="AlphaFoldDB" id="A0A078ABG0"/>
<accession>A0A078ABG0</accession>
<gene>
    <name evidence="1" type="primary">Contig1362.g1496</name>
    <name evidence="1" type="ORF">STYLEM_7094</name>
</gene>
<name>A0A078ABG0_STYLE</name>
<reference evidence="1 2" key="1">
    <citation type="submission" date="2014-06" db="EMBL/GenBank/DDBJ databases">
        <authorList>
            <person name="Swart Estienne"/>
        </authorList>
    </citation>
    <scope>NUCLEOTIDE SEQUENCE [LARGE SCALE GENOMIC DNA]</scope>
    <source>
        <strain evidence="1 2">130c</strain>
    </source>
</reference>
<keyword evidence="2" id="KW-1185">Reference proteome</keyword>
<organism evidence="1 2">
    <name type="scientific">Stylonychia lemnae</name>
    <name type="common">Ciliate</name>
    <dbReference type="NCBI Taxonomy" id="5949"/>
    <lineage>
        <taxon>Eukaryota</taxon>
        <taxon>Sar</taxon>
        <taxon>Alveolata</taxon>
        <taxon>Ciliophora</taxon>
        <taxon>Intramacronucleata</taxon>
        <taxon>Spirotrichea</taxon>
        <taxon>Stichotrichia</taxon>
        <taxon>Sporadotrichida</taxon>
        <taxon>Oxytrichidae</taxon>
        <taxon>Stylonychinae</taxon>
        <taxon>Stylonychia</taxon>
    </lineage>
</organism>
<evidence type="ECO:0000313" key="1">
    <source>
        <dbReference type="EMBL" id="CDW78123.1"/>
    </source>
</evidence>